<keyword evidence="3" id="KW-1185">Reference proteome</keyword>
<dbReference type="Proteomes" id="UP000184038">
    <property type="component" value="Unassembled WGS sequence"/>
</dbReference>
<sequence>MTKLYTCDEVAARYGVEKSTVWKWIRTKKLAAFKVGKCYKVSEEHINQFETSKLTIV</sequence>
<dbReference type="AlphaFoldDB" id="A0A1M7NHR2"/>
<dbReference type="Pfam" id="PF12728">
    <property type="entry name" value="HTH_17"/>
    <property type="match status" value="1"/>
</dbReference>
<dbReference type="OrthoDB" id="515428at2"/>
<dbReference type="EMBL" id="FRCP01000029">
    <property type="protein sequence ID" value="SHN03371.1"/>
    <property type="molecule type" value="Genomic_DNA"/>
</dbReference>
<evidence type="ECO:0000259" key="1">
    <source>
        <dbReference type="Pfam" id="PF12728"/>
    </source>
</evidence>
<dbReference type="InterPro" id="IPR041657">
    <property type="entry name" value="HTH_17"/>
</dbReference>
<evidence type="ECO:0000313" key="3">
    <source>
        <dbReference type="Proteomes" id="UP000184038"/>
    </source>
</evidence>
<evidence type="ECO:0000313" key="2">
    <source>
        <dbReference type="EMBL" id="SHN03371.1"/>
    </source>
</evidence>
<dbReference type="NCBIfam" id="TIGR01764">
    <property type="entry name" value="excise"/>
    <property type="match status" value="1"/>
</dbReference>
<organism evidence="2 3">
    <name type="scientific">Anaerosporobacter mobilis DSM 15930</name>
    <dbReference type="NCBI Taxonomy" id="1120996"/>
    <lineage>
        <taxon>Bacteria</taxon>
        <taxon>Bacillati</taxon>
        <taxon>Bacillota</taxon>
        <taxon>Clostridia</taxon>
        <taxon>Lachnospirales</taxon>
        <taxon>Lachnospiraceae</taxon>
        <taxon>Anaerosporobacter</taxon>
    </lineage>
</organism>
<dbReference type="InterPro" id="IPR010093">
    <property type="entry name" value="SinI_DNA-bd"/>
</dbReference>
<gene>
    <name evidence="2" type="ORF">SAMN02746066_04511</name>
</gene>
<dbReference type="GO" id="GO:0003677">
    <property type="term" value="F:DNA binding"/>
    <property type="evidence" value="ECO:0007669"/>
    <property type="project" value="InterPro"/>
</dbReference>
<dbReference type="InterPro" id="IPR009061">
    <property type="entry name" value="DNA-bd_dom_put_sf"/>
</dbReference>
<accession>A0A1M7NHR2</accession>
<dbReference type="SUPFAM" id="SSF46955">
    <property type="entry name" value="Putative DNA-binding domain"/>
    <property type="match status" value="1"/>
</dbReference>
<reference evidence="2 3" key="1">
    <citation type="submission" date="2016-11" db="EMBL/GenBank/DDBJ databases">
        <authorList>
            <person name="Jaros S."/>
            <person name="Januszkiewicz K."/>
            <person name="Wedrychowicz H."/>
        </authorList>
    </citation>
    <scope>NUCLEOTIDE SEQUENCE [LARGE SCALE GENOMIC DNA]</scope>
    <source>
        <strain evidence="2 3">DSM 15930</strain>
    </source>
</reference>
<name>A0A1M7NHR2_9FIRM</name>
<proteinExistence type="predicted"/>
<feature type="domain" description="Helix-turn-helix" evidence="1">
    <location>
        <begin position="4"/>
        <end position="49"/>
    </location>
</feature>
<protein>
    <submittedName>
        <fullName evidence="2">DNA binding domain-containing protein, excisionase family</fullName>
    </submittedName>
</protein>
<dbReference type="STRING" id="1120996.SAMN02746066_04511"/>
<dbReference type="RefSeq" id="WP_073291699.1">
    <property type="nucleotide sequence ID" value="NZ_FRCP01000029.1"/>
</dbReference>